<evidence type="ECO:0000313" key="3">
    <source>
        <dbReference type="Proteomes" id="UP000076532"/>
    </source>
</evidence>
<evidence type="ECO:0000256" key="1">
    <source>
        <dbReference type="SAM" id="SignalP"/>
    </source>
</evidence>
<name>A0A166FB67_9AGAM</name>
<accession>A0A166FB67</accession>
<dbReference type="PANTHER" id="PTHR42060:SF1">
    <property type="entry name" value="NHL REPEAT-CONTAINING PROTEIN"/>
    <property type="match status" value="1"/>
</dbReference>
<dbReference type="Proteomes" id="UP000076532">
    <property type="component" value="Unassembled WGS sequence"/>
</dbReference>
<proteinExistence type="predicted"/>
<gene>
    <name evidence="2" type="ORF">FIBSPDRAFT_831646</name>
</gene>
<feature type="signal peptide" evidence="1">
    <location>
        <begin position="1"/>
        <end position="17"/>
    </location>
</feature>
<protein>
    <submittedName>
        <fullName evidence="2">Quino protein amine dehydrogenase beta chain-like protein</fullName>
    </submittedName>
</protein>
<organism evidence="2 3">
    <name type="scientific">Athelia psychrophila</name>
    <dbReference type="NCBI Taxonomy" id="1759441"/>
    <lineage>
        <taxon>Eukaryota</taxon>
        <taxon>Fungi</taxon>
        <taxon>Dikarya</taxon>
        <taxon>Basidiomycota</taxon>
        <taxon>Agaricomycotina</taxon>
        <taxon>Agaricomycetes</taxon>
        <taxon>Agaricomycetidae</taxon>
        <taxon>Atheliales</taxon>
        <taxon>Atheliaceae</taxon>
        <taxon>Athelia</taxon>
    </lineage>
</organism>
<dbReference type="EMBL" id="KV417591">
    <property type="protein sequence ID" value="KZP16618.1"/>
    <property type="molecule type" value="Genomic_DNA"/>
</dbReference>
<dbReference type="SUPFAM" id="SSF63829">
    <property type="entry name" value="Calcium-dependent phosphotriesterase"/>
    <property type="match status" value="1"/>
</dbReference>
<reference evidence="2 3" key="1">
    <citation type="journal article" date="2016" name="Mol. Biol. Evol.">
        <title>Comparative Genomics of Early-Diverging Mushroom-Forming Fungi Provides Insights into the Origins of Lignocellulose Decay Capabilities.</title>
        <authorList>
            <person name="Nagy L.G."/>
            <person name="Riley R."/>
            <person name="Tritt A."/>
            <person name="Adam C."/>
            <person name="Daum C."/>
            <person name="Floudas D."/>
            <person name="Sun H."/>
            <person name="Yadav J.S."/>
            <person name="Pangilinan J."/>
            <person name="Larsson K.H."/>
            <person name="Matsuura K."/>
            <person name="Barry K."/>
            <person name="Labutti K."/>
            <person name="Kuo R."/>
            <person name="Ohm R.A."/>
            <person name="Bhattacharya S.S."/>
            <person name="Shirouzu T."/>
            <person name="Yoshinaga Y."/>
            <person name="Martin F.M."/>
            <person name="Grigoriev I.V."/>
            <person name="Hibbett D.S."/>
        </authorList>
    </citation>
    <scope>NUCLEOTIDE SEQUENCE [LARGE SCALE GENOMIC DNA]</scope>
    <source>
        <strain evidence="2 3">CBS 109695</strain>
    </source>
</reference>
<sequence length="328" mass="34817">MRFTSAFWIPLIPAVFAASIVGRHSSPDITTARIGQLPKGSWAEGLAVRSNGQLLVTLVTDAPEIHQIDPFTNKTQLIDKLPIAGGLLGITEIQHDVFAIVAGNISQSGSFSMWKLDMKKNPPKSTKIADIKPGVLLNGVTSLNKNGSAILVADSGAGVVYRVDTETGDYAVVIDDPTMKIAPNSTLQVGINGLHIREKDLYYTSSTQGLFVRMRIHPDGTPAGAAKVIAHNGQVNDDFTFDRAGNYAYVATNSDNMVQRITPGGHVTVVAGKPDSKVVAGATAVEFGRTRADKSVLYVTTDGKFTNAAGKTIIGTGGVVAIYGIRWQ</sequence>
<keyword evidence="3" id="KW-1185">Reference proteome</keyword>
<dbReference type="AlphaFoldDB" id="A0A166FB67"/>
<dbReference type="PANTHER" id="PTHR42060">
    <property type="entry name" value="NHL REPEAT-CONTAINING PROTEIN-RELATED"/>
    <property type="match status" value="1"/>
</dbReference>
<dbReference type="InterPro" id="IPR011042">
    <property type="entry name" value="6-blade_b-propeller_TolB-like"/>
</dbReference>
<dbReference type="InterPro" id="IPR052998">
    <property type="entry name" value="Hetero-Diels-Alderase-like"/>
</dbReference>
<dbReference type="Gene3D" id="2.120.10.30">
    <property type="entry name" value="TolB, C-terminal domain"/>
    <property type="match status" value="1"/>
</dbReference>
<dbReference type="OrthoDB" id="2896642at2759"/>
<keyword evidence="1" id="KW-0732">Signal</keyword>
<evidence type="ECO:0000313" key="2">
    <source>
        <dbReference type="EMBL" id="KZP16618.1"/>
    </source>
</evidence>
<feature type="chain" id="PRO_5007873177" evidence="1">
    <location>
        <begin position="18"/>
        <end position="328"/>
    </location>
</feature>